<evidence type="ECO:0000313" key="3">
    <source>
        <dbReference type="Proteomes" id="UP000584867"/>
    </source>
</evidence>
<dbReference type="EMBL" id="JACHIO010000001">
    <property type="protein sequence ID" value="MBB5061829.1"/>
    <property type="molecule type" value="Genomic_DNA"/>
</dbReference>
<evidence type="ECO:0000259" key="1">
    <source>
        <dbReference type="Pfam" id="PF25183"/>
    </source>
</evidence>
<feature type="domain" description="TonB-dependent transporter Oar-like beta-barrel" evidence="1">
    <location>
        <begin position="1"/>
        <end position="50"/>
    </location>
</feature>
<reference evidence="2 3" key="1">
    <citation type="submission" date="2020-08" db="EMBL/GenBank/DDBJ databases">
        <title>Genomic Encyclopedia of Type Strains, Phase IV (KMG-V): Genome sequencing to study the core and pangenomes of soil and plant-associated prokaryotes.</title>
        <authorList>
            <person name="Whitman W."/>
        </authorList>
    </citation>
    <scope>NUCLEOTIDE SEQUENCE [LARGE SCALE GENOMIC DNA]</scope>
    <source>
        <strain evidence="2 3">X5P3</strain>
    </source>
</reference>
<organism evidence="2 3">
    <name type="scientific">Granulicella mallensis</name>
    <dbReference type="NCBI Taxonomy" id="940614"/>
    <lineage>
        <taxon>Bacteria</taxon>
        <taxon>Pseudomonadati</taxon>
        <taxon>Acidobacteriota</taxon>
        <taxon>Terriglobia</taxon>
        <taxon>Terriglobales</taxon>
        <taxon>Acidobacteriaceae</taxon>
        <taxon>Granulicella</taxon>
    </lineage>
</organism>
<gene>
    <name evidence="2" type="ORF">HDF15_000154</name>
</gene>
<sequence length="70" mass="8032">MNMSLFKSFPIWREQYLQFRADGFNVLNHPTLGAPNGSLNNNGGQITGPQFFQNNTPDSRFFQLSLKYAF</sequence>
<protein>
    <recommendedName>
        <fullName evidence="1">TonB-dependent transporter Oar-like beta-barrel domain-containing protein</fullName>
    </recommendedName>
</protein>
<proteinExistence type="predicted"/>
<dbReference type="Pfam" id="PF25183">
    <property type="entry name" value="OMP_b-brl_4"/>
    <property type="match status" value="1"/>
</dbReference>
<evidence type="ECO:0000313" key="2">
    <source>
        <dbReference type="EMBL" id="MBB5061829.1"/>
    </source>
</evidence>
<dbReference type="InterPro" id="IPR057601">
    <property type="entry name" value="Oar-like_b-barrel"/>
</dbReference>
<name>A0A7W7ZLP0_9BACT</name>
<dbReference type="Proteomes" id="UP000584867">
    <property type="component" value="Unassembled WGS sequence"/>
</dbReference>
<dbReference type="AlphaFoldDB" id="A0A7W7ZLP0"/>
<comment type="caution">
    <text evidence="2">The sequence shown here is derived from an EMBL/GenBank/DDBJ whole genome shotgun (WGS) entry which is preliminary data.</text>
</comment>
<accession>A0A7W7ZLP0</accession>